<evidence type="ECO:0000256" key="1">
    <source>
        <dbReference type="SAM" id="MobiDB-lite"/>
    </source>
</evidence>
<protein>
    <submittedName>
        <fullName evidence="2">Uncharacterized protein</fullName>
    </submittedName>
</protein>
<feature type="compositionally biased region" description="Basic and acidic residues" evidence="1">
    <location>
        <begin position="1"/>
        <end position="16"/>
    </location>
</feature>
<sequence length="142" mass="16456">MDKKEKGGVDVKSDRLPKRKPTRVPCEPGLESSSRTDPLCTTSPFETSLSFVLSRRGKEWLTWARASSITWGRRREYCRHSNLDFFEAWRMRTIEGIKKGRWPGLPLSGSQFGRFGSWRGIRFRDPLRLTADEVQRNSIPLL</sequence>
<evidence type="ECO:0000313" key="2">
    <source>
        <dbReference type="EMBL" id="KAG9446628.1"/>
    </source>
</evidence>
<proteinExistence type="predicted"/>
<dbReference type="Proteomes" id="UP000825729">
    <property type="component" value="Unassembled WGS sequence"/>
</dbReference>
<evidence type="ECO:0000313" key="3">
    <source>
        <dbReference type="Proteomes" id="UP000825729"/>
    </source>
</evidence>
<dbReference type="EMBL" id="JAINDJ010000005">
    <property type="protein sequence ID" value="KAG9446628.1"/>
    <property type="molecule type" value="Genomic_DNA"/>
</dbReference>
<name>A0AAV7EHC6_ARIFI</name>
<reference evidence="2 3" key="1">
    <citation type="submission" date="2021-07" db="EMBL/GenBank/DDBJ databases">
        <title>The Aristolochia fimbriata genome: insights into angiosperm evolution, floral development and chemical biosynthesis.</title>
        <authorList>
            <person name="Jiao Y."/>
        </authorList>
    </citation>
    <scope>NUCLEOTIDE SEQUENCE [LARGE SCALE GENOMIC DNA]</scope>
    <source>
        <strain evidence="2">IBCAS-2021</strain>
        <tissue evidence="2">Leaf</tissue>
    </source>
</reference>
<feature type="region of interest" description="Disordered" evidence="1">
    <location>
        <begin position="1"/>
        <end position="39"/>
    </location>
</feature>
<organism evidence="2 3">
    <name type="scientific">Aristolochia fimbriata</name>
    <name type="common">White veined hardy Dutchman's pipe vine</name>
    <dbReference type="NCBI Taxonomy" id="158543"/>
    <lineage>
        <taxon>Eukaryota</taxon>
        <taxon>Viridiplantae</taxon>
        <taxon>Streptophyta</taxon>
        <taxon>Embryophyta</taxon>
        <taxon>Tracheophyta</taxon>
        <taxon>Spermatophyta</taxon>
        <taxon>Magnoliopsida</taxon>
        <taxon>Magnoliidae</taxon>
        <taxon>Piperales</taxon>
        <taxon>Aristolochiaceae</taxon>
        <taxon>Aristolochia</taxon>
    </lineage>
</organism>
<comment type="caution">
    <text evidence="2">The sequence shown here is derived from an EMBL/GenBank/DDBJ whole genome shotgun (WGS) entry which is preliminary data.</text>
</comment>
<gene>
    <name evidence="2" type="ORF">H6P81_012756</name>
</gene>
<accession>A0AAV7EHC6</accession>
<keyword evidence="3" id="KW-1185">Reference proteome</keyword>
<dbReference type="AlphaFoldDB" id="A0AAV7EHC6"/>